<keyword evidence="2" id="KW-0812">Transmembrane</keyword>
<dbReference type="AlphaFoldDB" id="A0A8H2WJK2"/>
<evidence type="ECO:0000256" key="2">
    <source>
        <dbReference type="SAM" id="Phobius"/>
    </source>
</evidence>
<feature type="transmembrane region" description="Helical" evidence="2">
    <location>
        <begin position="151"/>
        <end position="171"/>
    </location>
</feature>
<evidence type="ECO:0000256" key="3">
    <source>
        <dbReference type="SAM" id="SignalP"/>
    </source>
</evidence>
<feature type="signal peptide" evidence="3">
    <location>
        <begin position="1"/>
        <end position="23"/>
    </location>
</feature>
<feature type="transmembrane region" description="Helical" evidence="2">
    <location>
        <begin position="205"/>
        <end position="228"/>
    </location>
</feature>
<evidence type="ECO:0000313" key="4">
    <source>
        <dbReference type="EMBL" id="CAE6388922.1"/>
    </source>
</evidence>
<reference evidence="4" key="1">
    <citation type="submission" date="2021-01" db="EMBL/GenBank/DDBJ databases">
        <authorList>
            <person name="Kaushik A."/>
        </authorList>
    </citation>
    <scope>NUCLEOTIDE SEQUENCE</scope>
    <source>
        <strain evidence="4">AG2-2IIIB</strain>
    </source>
</reference>
<protein>
    <recommendedName>
        <fullName evidence="6">Transmembrane protein</fullName>
    </recommendedName>
</protein>
<sequence length="261" mass="27149">MHTFARLLSFVTFLLSVGFLAQALPTTGNGLVARDYSSPGGHNGGSGHNGNSGYDGNSGYNGGHEYSPSYGKEASPASKEGDHDPSPKIDVLAIVAQLYTDIEPICKELEVAATLEVATKLVDKIVILVKAMVAVCVNVKLDLSVDVKTQVAIKLVAFICLVVKALAAVCVKLGVDLVVKALAAVCVKLGVDVCIALIAKIDVCLQLLLITLNVCIDGLLAIIISLCLKLDVSVLAALKLCNLELVVKVCALVKTVAGVAI</sequence>
<keyword evidence="3" id="KW-0732">Signal</keyword>
<accession>A0A8H2WJK2</accession>
<keyword evidence="2" id="KW-1133">Transmembrane helix</keyword>
<feature type="region of interest" description="Disordered" evidence="1">
    <location>
        <begin position="65"/>
        <end position="84"/>
    </location>
</feature>
<evidence type="ECO:0000256" key="1">
    <source>
        <dbReference type="SAM" id="MobiDB-lite"/>
    </source>
</evidence>
<proteinExistence type="predicted"/>
<evidence type="ECO:0008006" key="6">
    <source>
        <dbReference type="Google" id="ProtNLM"/>
    </source>
</evidence>
<comment type="caution">
    <text evidence="4">The sequence shown here is derived from an EMBL/GenBank/DDBJ whole genome shotgun (WGS) entry which is preliminary data.</text>
</comment>
<feature type="transmembrane region" description="Helical" evidence="2">
    <location>
        <begin position="178"/>
        <end position="199"/>
    </location>
</feature>
<dbReference type="Proteomes" id="UP000663843">
    <property type="component" value="Unassembled WGS sequence"/>
</dbReference>
<feature type="chain" id="PRO_5034669340" description="Transmembrane protein" evidence="3">
    <location>
        <begin position="24"/>
        <end position="261"/>
    </location>
</feature>
<name>A0A8H2WJK2_9AGAM</name>
<gene>
    <name evidence="4" type="ORF">RDB_LOCUS29357</name>
</gene>
<dbReference type="EMBL" id="CAJMWT010001227">
    <property type="protein sequence ID" value="CAE6388922.1"/>
    <property type="molecule type" value="Genomic_DNA"/>
</dbReference>
<evidence type="ECO:0000313" key="5">
    <source>
        <dbReference type="Proteomes" id="UP000663843"/>
    </source>
</evidence>
<organism evidence="4 5">
    <name type="scientific">Rhizoctonia solani</name>
    <dbReference type="NCBI Taxonomy" id="456999"/>
    <lineage>
        <taxon>Eukaryota</taxon>
        <taxon>Fungi</taxon>
        <taxon>Dikarya</taxon>
        <taxon>Basidiomycota</taxon>
        <taxon>Agaricomycotina</taxon>
        <taxon>Agaricomycetes</taxon>
        <taxon>Cantharellales</taxon>
        <taxon>Ceratobasidiaceae</taxon>
        <taxon>Rhizoctonia</taxon>
    </lineage>
</organism>
<keyword evidence="2" id="KW-0472">Membrane</keyword>